<accession>A0A6A6X3X0</accession>
<keyword evidence="3" id="KW-1185">Reference proteome</keyword>
<gene>
    <name evidence="2" type="ORF">K505DRAFT_327219</name>
</gene>
<feature type="region of interest" description="Disordered" evidence="1">
    <location>
        <begin position="132"/>
        <end position="153"/>
    </location>
</feature>
<name>A0A6A6X3X0_9PLEO</name>
<dbReference type="Proteomes" id="UP000799757">
    <property type="component" value="Unassembled WGS sequence"/>
</dbReference>
<evidence type="ECO:0000313" key="2">
    <source>
        <dbReference type="EMBL" id="KAF2790938.1"/>
    </source>
</evidence>
<organism evidence="2 3">
    <name type="scientific">Melanomma pulvis-pyrius CBS 109.77</name>
    <dbReference type="NCBI Taxonomy" id="1314802"/>
    <lineage>
        <taxon>Eukaryota</taxon>
        <taxon>Fungi</taxon>
        <taxon>Dikarya</taxon>
        <taxon>Ascomycota</taxon>
        <taxon>Pezizomycotina</taxon>
        <taxon>Dothideomycetes</taxon>
        <taxon>Pleosporomycetidae</taxon>
        <taxon>Pleosporales</taxon>
        <taxon>Melanommataceae</taxon>
        <taxon>Melanomma</taxon>
    </lineage>
</organism>
<feature type="region of interest" description="Disordered" evidence="1">
    <location>
        <begin position="198"/>
        <end position="248"/>
    </location>
</feature>
<protein>
    <submittedName>
        <fullName evidence="2">Uncharacterized protein</fullName>
    </submittedName>
</protein>
<reference evidence="2" key="1">
    <citation type="journal article" date="2020" name="Stud. Mycol.">
        <title>101 Dothideomycetes genomes: a test case for predicting lifestyles and emergence of pathogens.</title>
        <authorList>
            <person name="Haridas S."/>
            <person name="Albert R."/>
            <person name="Binder M."/>
            <person name="Bloem J."/>
            <person name="Labutti K."/>
            <person name="Salamov A."/>
            <person name="Andreopoulos B."/>
            <person name="Baker S."/>
            <person name="Barry K."/>
            <person name="Bills G."/>
            <person name="Bluhm B."/>
            <person name="Cannon C."/>
            <person name="Castanera R."/>
            <person name="Culley D."/>
            <person name="Daum C."/>
            <person name="Ezra D."/>
            <person name="Gonzalez J."/>
            <person name="Henrissat B."/>
            <person name="Kuo A."/>
            <person name="Liang C."/>
            <person name="Lipzen A."/>
            <person name="Lutzoni F."/>
            <person name="Magnuson J."/>
            <person name="Mondo S."/>
            <person name="Nolan M."/>
            <person name="Ohm R."/>
            <person name="Pangilinan J."/>
            <person name="Park H.-J."/>
            <person name="Ramirez L."/>
            <person name="Alfaro M."/>
            <person name="Sun H."/>
            <person name="Tritt A."/>
            <person name="Yoshinaga Y."/>
            <person name="Zwiers L.-H."/>
            <person name="Turgeon B."/>
            <person name="Goodwin S."/>
            <person name="Spatafora J."/>
            <person name="Crous P."/>
            <person name="Grigoriev I."/>
        </authorList>
    </citation>
    <scope>NUCLEOTIDE SEQUENCE</scope>
    <source>
        <strain evidence="2">CBS 109.77</strain>
    </source>
</reference>
<sequence>MDEILVHISAPTTRQSDDLYRSLADAYINFEPYQHAHVEDPKASNDRKLQTIPASPAGDSRNALIDMTMSNGSRDSYGSFPSHLSSENHPKSLDRSDLQYSFGESVDFDSFLSMNRLGQLERIQADWRKQRGHRLSTMSEKPSSIRSSISPGNLDTTFIEDSQLAAQAIESQLHDNGSCTSENTSEDESIGDTHLELLRPRNSIDLPPTSQILATSRRTGREPSSIIGVEPSLHHIQPPPLSTTNGDHDSLRNCNALPRLLDFSKPPFEVFPPAPQISMECPGTLPSQITKHLKVIQLQNPGRFKPSKTSRALDADERGYWLIESASWPQKTQYEFWTSLDEHVRCGRFGWGVTLYRDPPTIQYTASQALQELGPVRLYCWGELVESIWLSVWLCSKGKVVGSGARWFDAEDKVVIHVP</sequence>
<proteinExistence type="predicted"/>
<dbReference type="EMBL" id="MU002046">
    <property type="protein sequence ID" value="KAF2790938.1"/>
    <property type="molecule type" value="Genomic_DNA"/>
</dbReference>
<feature type="compositionally biased region" description="Basic and acidic residues" evidence="1">
    <location>
        <begin position="86"/>
        <end position="95"/>
    </location>
</feature>
<dbReference type="OrthoDB" id="5395975at2759"/>
<feature type="compositionally biased region" description="Polar residues" evidence="1">
    <location>
        <begin position="208"/>
        <end position="217"/>
    </location>
</feature>
<feature type="region of interest" description="Disordered" evidence="1">
    <location>
        <begin position="38"/>
        <end position="95"/>
    </location>
</feature>
<feature type="compositionally biased region" description="Low complexity" evidence="1">
    <location>
        <begin position="142"/>
        <end position="151"/>
    </location>
</feature>
<evidence type="ECO:0000313" key="3">
    <source>
        <dbReference type="Proteomes" id="UP000799757"/>
    </source>
</evidence>
<feature type="compositionally biased region" description="Basic and acidic residues" evidence="1">
    <location>
        <begin position="38"/>
        <end position="49"/>
    </location>
</feature>
<dbReference type="AlphaFoldDB" id="A0A6A6X3X0"/>
<evidence type="ECO:0000256" key="1">
    <source>
        <dbReference type="SAM" id="MobiDB-lite"/>
    </source>
</evidence>